<evidence type="ECO:0000313" key="2">
    <source>
        <dbReference type="Proteomes" id="UP001458880"/>
    </source>
</evidence>
<dbReference type="EMBL" id="JASPKY010000059">
    <property type="protein sequence ID" value="KAK9744350.1"/>
    <property type="molecule type" value="Genomic_DNA"/>
</dbReference>
<reference evidence="1 2" key="1">
    <citation type="journal article" date="2024" name="BMC Genomics">
        <title>De novo assembly and annotation of Popillia japonica's genome with initial clues to its potential as an invasive pest.</title>
        <authorList>
            <person name="Cucini C."/>
            <person name="Boschi S."/>
            <person name="Funari R."/>
            <person name="Cardaioli E."/>
            <person name="Iannotti N."/>
            <person name="Marturano G."/>
            <person name="Paoli F."/>
            <person name="Bruttini M."/>
            <person name="Carapelli A."/>
            <person name="Frati F."/>
            <person name="Nardi F."/>
        </authorList>
    </citation>
    <scope>NUCLEOTIDE SEQUENCE [LARGE SCALE GENOMIC DNA]</scope>
    <source>
        <strain evidence="1">DMR45628</strain>
    </source>
</reference>
<protein>
    <submittedName>
        <fullName evidence="1">Uncharacterized protein</fullName>
    </submittedName>
</protein>
<evidence type="ECO:0000313" key="1">
    <source>
        <dbReference type="EMBL" id="KAK9744350.1"/>
    </source>
</evidence>
<organism evidence="1 2">
    <name type="scientific">Popillia japonica</name>
    <name type="common">Japanese beetle</name>
    <dbReference type="NCBI Taxonomy" id="7064"/>
    <lineage>
        <taxon>Eukaryota</taxon>
        <taxon>Metazoa</taxon>
        <taxon>Ecdysozoa</taxon>
        <taxon>Arthropoda</taxon>
        <taxon>Hexapoda</taxon>
        <taxon>Insecta</taxon>
        <taxon>Pterygota</taxon>
        <taxon>Neoptera</taxon>
        <taxon>Endopterygota</taxon>
        <taxon>Coleoptera</taxon>
        <taxon>Polyphaga</taxon>
        <taxon>Scarabaeiformia</taxon>
        <taxon>Scarabaeidae</taxon>
        <taxon>Rutelinae</taxon>
        <taxon>Popillia</taxon>
    </lineage>
</organism>
<proteinExistence type="predicted"/>
<dbReference type="AlphaFoldDB" id="A0AAW1MCR7"/>
<gene>
    <name evidence="1" type="ORF">QE152_g7830</name>
</gene>
<dbReference type="Proteomes" id="UP001458880">
    <property type="component" value="Unassembled WGS sequence"/>
</dbReference>
<accession>A0AAW1MCR7</accession>
<comment type="caution">
    <text evidence="1">The sequence shown here is derived from an EMBL/GenBank/DDBJ whole genome shotgun (WGS) entry which is preliminary data.</text>
</comment>
<keyword evidence="2" id="KW-1185">Reference proteome</keyword>
<sequence>MAVDLIGGLSQLVIFLTGNLILTTCIANAGVFPEIESVSVINVNDTDSDLYQDVLRQVEIEVKGKNFFGDMQIKFTRTPGERNSVCGDLEDYKISEVYAANSEAKLLLLVPNSVQNVFFCIPHYVPQDDRIYWYHQGVGISLSNSKKQQLQPLTV</sequence>
<name>A0AAW1MCR7_POPJA</name>